<proteinExistence type="predicted"/>
<reference evidence="1" key="1">
    <citation type="journal article" date="2021" name="Front. Microbiol.">
        <title>Comprehensive Comparative Genomics and Phenotyping of Methylobacterium Species.</title>
        <authorList>
            <person name="Alessa O."/>
            <person name="Ogura Y."/>
            <person name="Fujitani Y."/>
            <person name="Takami H."/>
            <person name="Hayashi T."/>
            <person name="Sahin N."/>
            <person name="Tani A."/>
        </authorList>
    </citation>
    <scope>NUCLEOTIDE SEQUENCE</scope>
    <source>
        <strain evidence="1">NBRC 15686</strain>
    </source>
</reference>
<accession>A0ABQ4UFY5</accession>
<sequence length="39" mass="4380">MNSRLSTQSLTDAYGIAPRPWEQALDDILDRLVGPVRSH</sequence>
<dbReference type="Proteomes" id="UP001055039">
    <property type="component" value="Unassembled WGS sequence"/>
</dbReference>
<comment type="caution">
    <text evidence="1">The sequence shown here is derived from an EMBL/GenBank/DDBJ whole genome shotgun (WGS) entry which is preliminary data.</text>
</comment>
<organism evidence="1 2">
    <name type="scientific">Methylorubrum aminovorans</name>
    <dbReference type="NCBI Taxonomy" id="269069"/>
    <lineage>
        <taxon>Bacteria</taxon>
        <taxon>Pseudomonadati</taxon>
        <taxon>Pseudomonadota</taxon>
        <taxon>Alphaproteobacteria</taxon>
        <taxon>Hyphomicrobiales</taxon>
        <taxon>Methylobacteriaceae</taxon>
        <taxon>Methylorubrum</taxon>
    </lineage>
</organism>
<evidence type="ECO:0000313" key="2">
    <source>
        <dbReference type="Proteomes" id="UP001055039"/>
    </source>
</evidence>
<gene>
    <name evidence="1" type="ORF">LNAOJCKE_2263</name>
</gene>
<protein>
    <submittedName>
        <fullName evidence="1">Uncharacterized protein</fullName>
    </submittedName>
</protein>
<dbReference type="EMBL" id="BPRC01000006">
    <property type="protein sequence ID" value="GJE65055.1"/>
    <property type="molecule type" value="Genomic_DNA"/>
</dbReference>
<name>A0ABQ4UFY5_9HYPH</name>
<evidence type="ECO:0000313" key="1">
    <source>
        <dbReference type="EMBL" id="GJE65055.1"/>
    </source>
</evidence>
<reference evidence="1" key="2">
    <citation type="submission" date="2021-08" db="EMBL/GenBank/DDBJ databases">
        <authorList>
            <person name="Tani A."/>
            <person name="Ola A."/>
            <person name="Ogura Y."/>
            <person name="Katsura K."/>
            <person name="Hayashi T."/>
        </authorList>
    </citation>
    <scope>NUCLEOTIDE SEQUENCE</scope>
    <source>
        <strain evidence="1">NBRC 15686</strain>
    </source>
</reference>
<keyword evidence="2" id="KW-1185">Reference proteome</keyword>